<keyword evidence="6 7" id="KW-0472">Membrane</keyword>
<feature type="domain" description="Ferric oxidoreductase" evidence="8">
    <location>
        <begin position="51"/>
        <end position="165"/>
    </location>
</feature>
<sequence length="218" mass="25000">MAAPFKPSSLQLSWIKRVLFLLALLPLARLIWLGMHDALTANPIEFITRSTGTWALVMLMLTLSITPLRMLTGVAWPVQLRRMLGLFMFFYALLHFSIYLWLDHWFDLMAIGKDIAEHPYVLVGFTSFVLSIPLAATSNSAMIRRLKTRWKTLHLLVYPIAILGVLHFWWLVKKDVSEPLVYVLVLAALLGVRLWYRYRPASQAASRKPLPTRMPKAG</sequence>
<dbReference type="Pfam" id="PF01794">
    <property type="entry name" value="Ferric_reduct"/>
    <property type="match status" value="1"/>
</dbReference>
<evidence type="ECO:0000256" key="2">
    <source>
        <dbReference type="ARBA" id="ARBA00022448"/>
    </source>
</evidence>
<feature type="transmembrane region" description="Helical" evidence="7">
    <location>
        <begin position="122"/>
        <end position="143"/>
    </location>
</feature>
<evidence type="ECO:0000259" key="8">
    <source>
        <dbReference type="Pfam" id="PF01794"/>
    </source>
</evidence>
<dbReference type="GO" id="GO:0030091">
    <property type="term" value="P:protein repair"/>
    <property type="evidence" value="ECO:0007669"/>
    <property type="project" value="UniProtKB-UniRule"/>
</dbReference>
<dbReference type="GO" id="GO:0009055">
    <property type="term" value="F:electron transfer activity"/>
    <property type="evidence" value="ECO:0007669"/>
    <property type="project" value="UniProtKB-UniRule"/>
</dbReference>
<comment type="cofactor">
    <cofactor evidence="7">
        <name>FMN</name>
        <dbReference type="ChEBI" id="CHEBI:58210"/>
    </cofactor>
    <text evidence="7">Binds 1 FMN per subunit.</text>
</comment>
<keyword evidence="7" id="KW-0349">Heme</keyword>
<accession>A0A3N0V5K7</accession>
<dbReference type="GO" id="GO:0016679">
    <property type="term" value="F:oxidoreductase activity, acting on diphenols and related substances as donors"/>
    <property type="evidence" value="ECO:0007669"/>
    <property type="project" value="TreeGrafter"/>
</dbReference>
<dbReference type="Proteomes" id="UP000275137">
    <property type="component" value="Unassembled WGS sequence"/>
</dbReference>
<dbReference type="GO" id="GO:0046872">
    <property type="term" value="F:metal ion binding"/>
    <property type="evidence" value="ECO:0007669"/>
    <property type="project" value="UniProtKB-KW"/>
</dbReference>
<evidence type="ECO:0000256" key="1">
    <source>
        <dbReference type="ARBA" id="ARBA00004141"/>
    </source>
</evidence>
<comment type="function">
    <text evidence="7">Part of the MsrPQ system that repairs oxidized periplasmic proteins containing methionine sulfoxide residues (Met-O), using respiratory chain electrons. Thus protects these proteins from oxidative-stress damage caused by reactive species of oxygen and chlorine generated by the host defense mechanisms. MsrPQ is essential for the maintenance of envelope integrity under bleach stress, rescuing a wide series of structurally unrelated periplasmic proteins from methionine oxidation. MsrQ provides electrons for reduction to the reductase catalytic subunit MsrP, using the quinone pool of the respiratory chain.</text>
</comment>
<dbReference type="GO" id="GO:0020037">
    <property type="term" value="F:heme binding"/>
    <property type="evidence" value="ECO:0007669"/>
    <property type="project" value="UniProtKB-UniRule"/>
</dbReference>
<evidence type="ECO:0000256" key="5">
    <source>
        <dbReference type="ARBA" id="ARBA00023004"/>
    </source>
</evidence>
<keyword evidence="10" id="KW-1185">Reference proteome</keyword>
<keyword evidence="5 7" id="KW-0408">Iron</keyword>
<dbReference type="PANTHER" id="PTHR36964">
    <property type="entry name" value="PROTEIN-METHIONINE-SULFOXIDE REDUCTASE HEME-BINDING SUBUNIT MSRQ"/>
    <property type="match status" value="1"/>
</dbReference>
<protein>
    <recommendedName>
        <fullName evidence="7">Protein-methionine-sulfoxide reductase heme-binding subunit MsrQ</fullName>
    </recommendedName>
    <alternativeName>
        <fullName evidence="7">Flavocytochrome MsrQ</fullName>
    </alternativeName>
</protein>
<dbReference type="AlphaFoldDB" id="A0A3N0V5K7"/>
<dbReference type="PANTHER" id="PTHR36964:SF1">
    <property type="entry name" value="PROTEIN-METHIONINE-SULFOXIDE REDUCTASE HEME-BINDING SUBUNIT MSRQ"/>
    <property type="match status" value="1"/>
</dbReference>
<reference evidence="9 10" key="1">
    <citation type="submission" date="2018-10" db="EMBL/GenBank/DDBJ databases">
        <authorList>
            <person name="Chen W.-M."/>
        </authorList>
    </citation>
    <scope>NUCLEOTIDE SEQUENCE [LARGE SCALE GENOMIC DNA]</scope>
    <source>
        <strain evidence="9 10">H-5</strain>
    </source>
</reference>
<keyword evidence="7" id="KW-0288">FMN</keyword>
<comment type="subcellular location">
    <subcellularLocation>
        <location evidence="7">Cell membrane</location>
        <topology evidence="7">Multi-pass membrane protein</topology>
    </subcellularLocation>
    <subcellularLocation>
        <location evidence="1">Membrane</location>
        <topology evidence="1">Multi-pass membrane protein</topology>
    </subcellularLocation>
</comment>
<comment type="caution">
    <text evidence="7">Lacks conserved residue(s) required for the propagation of feature annotation.</text>
</comment>
<keyword evidence="4 7" id="KW-1133">Transmembrane helix</keyword>
<keyword evidence="7" id="KW-1003">Cell membrane</keyword>
<evidence type="ECO:0000313" key="10">
    <source>
        <dbReference type="Proteomes" id="UP000275137"/>
    </source>
</evidence>
<evidence type="ECO:0000256" key="6">
    <source>
        <dbReference type="ARBA" id="ARBA00023136"/>
    </source>
</evidence>
<keyword evidence="7" id="KW-0249">Electron transport</keyword>
<gene>
    <name evidence="7" type="primary">msrQ</name>
    <name evidence="9" type="ORF">ED236_00920</name>
</gene>
<keyword evidence="7" id="KW-0479">Metal-binding</keyword>
<dbReference type="EMBL" id="RJVP01000001">
    <property type="protein sequence ID" value="ROH88076.1"/>
    <property type="molecule type" value="Genomic_DNA"/>
</dbReference>
<evidence type="ECO:0000256" key="7">
    <source>
        <dbReference type="HAMAP-Rule" id="MF_01207"/>
    </source>
</evidence>
<dbReference type="HAMAP" id="MF_01207">
    <property type="entry name" value="MsrQ"/>
    <property type="match status" value="1"/>
</dbReference>
<keyword evidence="3 7" id="KW-0812">Transmembrane</keyword>
<feature type="transmembrane region" description="Helical" evidence="7">
    <location>
        <begin position="83"/>
        <end position="102"/>
    </location>
</feature>
<evidence type="ECO:0000256" key="4">
    <source>
        <dbReference type="ARBA" id="ARBA00022989"/>
    </source>
</evidence>
<feature type="transmembrane region" description="Helical" evidence="7">
    <location>
        <begin position="155"/>
        <end position="173"/>
    </location>
</feature>
<dbReference type="GO" id="GO:0010181">
    <property type="term" value="F:FMN binding"/>
    <property type="evidence" value="ECO:0007669"/>
    <property type="project" value="UniProtKB-UniRule"/>
</dbReference>
<dbReference type="RefSeq" id="WP_123236070.1">
    <property type="nucleotide sequence ID" value="NZ_RJVP01000001.1"/>
</dbReference>
<keyword evidence="7" id="KW-0285">Flavoprotein</keyword>
<comment type="caution">
    <text evidence="9">The sequence shown here is derived from an EMBL/GenBank/DDBJ whole genome shotgun (WGS) entry which is preliminary data.</text>
</comment>
<organism evidence="9 10">
    <name type="scientific">Pseudomethylobacillus aquaticus</name>
    <dbReference type="NCBI Taxonomy" id="2676064"/>
    <lineage>
        <taxon>Bacteria</taxon>
        <taxon>Pseudomonadati</taxon>
        <taxon>Pseudomonadota</taxon>
        <taxon>Betaproteobacteria</taxon>
        <taxon>Nitrosomonadales</taxon>
        <taxon>Methylophilaceae</taxon>
        <taxon>Pseudomethylobacillus</taxon>
    </lineage>
</organism>
<name>A0A3N0V5K7_9PROT</name>
<proteinExistence type="inferred from homology"/>
<comment type="subunit">
    <text evidence="7">Heterodimer of a catalytic subunit (MsrP) and a heme-binding subunit (MsrQ).</text>
</comment>
<comment type="cofactor">
    <cofactor evidence="7">
        <name>heme b</name>
        <dbReference type="ChEBI" id="CHEBI:60344"/>
    </cofactor>
    <text evidence="7">Binds 1 heme b (iron(II)-protoporphyrin IX) group per subunit.</text>
</comment>
<evidence type="ECO:0000313" key="9">
    <source>
        <dbReference type="EMBL" id="ROH88076.1"/>
    </source>
</evidence>
<feature type="transmembrane region" description="Helical" evidence="7">
    <location>
        <begin position="179"/>
        <end position="196"/>
    </location>
</feature>
<keyword evidence="2 7" id="KW-0813">Transport</keyword>
<feature type="transmembrane region" description="Helical" evidence="7">
    <location>
        <begin position="54"/>
        <end position="71"/>
    </location>
</feature>
<dbReference type="GO" id="GO:0005886">
    <property type="term" value="C:plasma membrane"/>
    <property type="evidence" value="ECO:0007669"/>
    <property type="project" value="UniProtKB-SubCell"/>
</dbReference>
<dbReference type="InterPro" id="IPR022837">
    <property type="entry name" value="MsrQ-like"/>
</dbReference>
<evidence type="ECO:0000256" key="3">
    <source>
        <dbReference type="ARBA" id="ARBA00022692"/>
    </source>
</evidence>
<dbReference type="InterPro" id="IPR013130">
    <property type="entry name" value="Fe3_Rdtase_TM_dom"/>
</dbReference>
<comment type="similarity">
    <text evidence="7">Belongs to the MsrQ family.</text>
</comment>